<name>A0A316WXG6_9FLAO</name>
<dbReference type="GO" id="GO:0046503">
    <property type="term" value="P:glycerolipid catabolic process"/>
    <property type="evidence" value="ECO:0007669"/>
    <property type="project" value="TreeGrafter"/>
</dbReference>
<proteinExistence type="predicted"/>
<dbReference type="PANTHER" id="PTHR43433">
    <property type="entry name" value="HYDROLASE, ALPHA/BETA FOLD FAMILY PROTEIN"/>
    <property type="match status" value="1"/>
</dbReference>
<dbReference type="OrthoDB" id="9780932at2"/>
<dbReference type="Pfam" id="PF00561">
    <property type="entry name" value="Abhydrolase_1"/>
    <property type="match status" value="1"/>
</dbReference>
<evidence type="ECO:0000313" key="3">
    <source>
        <dbReference type="Proteomes" id="UP000236594"/>
    </source>
</evidence>
<dbReference type="InterPro" id="IPR029058">
    <property type="entry name" value="AB_hydrolase_fold"/>
</dbReference>
<evidence type="ECO:0000259" key="1">
    <source>
        <dbReference type="Pfam" id="PF00561"/>
    </source>
</evidence>
<sequence length="298" mass="33336">MDIITLSQADLCYEIFGKENQETMVLISGLGSQMICWETSFCKILADKGFRVIRFDNRDSGKSVFTAQPTVATGKTIEEMFATMETNDIPYSLMDMAKDVIELLNYLHIEKAHIAGRSMGGIIAQLLGSYYPERILSLTIIMSTSLNPALPKPDPEIMAMMMTPGADPSTHKEAYIKERIDFATKISGSLYPLDSYHEKTMIEEELQRSQTKNGIIRQLLAMGSYQYTSGILKNLSAPVLIIHGTDDPIFHPDCGKDIANSIPDSELIIIEGMGHSIPEVLYQSIGEWITHFINHKNY</sequence>
<dbReference type="RefSeq" id="WP_109713948.1">
    <property type="nucleotide sequence ID" value="NZ_PPED02000006.1"/>
</dbReference>
<comment type="caution">
    <text evidence="2">The sequence shown here is derived from an EMBL/GenBank/DDBJ whole genome shotgun (WGS) entry which is preliminary data.</text>
</comment>
<dbReference type="InterPro" id="IPR050471">
    <property type="entry name" value="AB_hydrolase"/>
</dbReference>
<dbReference type="Proteomes" id="UP000236594">
    <property type="component" value="Unassembled WGS sequence"/>
</dbReference>
<dbReference type="Gene3D" id="3.40.50.1820">
    <property type="entry name" value="alpha/beta hydrolase"/>
    <property type="match status" value="1"/>
</dbReference>
<dbReference type="AlphaFoldDB" id="A0A316WXG6"/>
<evidence type="ECO:0000313" key="2">
    <source>
        <dbReference type="EMBL" id="PWN65016.1"/>
    </source>
</evidence>
<dbReference type="PANTHER" id="PTHR43433:SF5">
    <property type="entry name" value="AB HYDROLASE-1 DOMAIN-CONTAINING PROTEIN"/>
    <property type="match status" value="1"/>
</dbReference>
<feature type="domain" description="AB hydrolase-1" evidence="1">
    <location>
        <begin position="24"/>
        <end position="277"/>
    </location>
</feature>
<keyword evidence="3" id="KW-1185">Reference proteome</keyword>
<gene>
    <name evidence="2" type="ORF">C1631_020570</name>
</gene>
<dbReference type="InterPro" id="IPR000073">
    <property type="entry name" value="AB_hydrolase_1"/>
</dbReference>
<dbReference type="SUPFAM" id="SSF53474">
    <property type="entry name" value="alpha/beta-Hydrolases"/>
    <property type="match status" value="1"/>
</dbReference>
<reference evidence="2 3" key="1">
    <citation type="submission" date="2018-04" db="EMBL/GenBank/DDBJ databases">
        <title>Draft Genome Sequence of Phosphate-Solubilizing Chryseobacterium sp. ISE14 that is a Biocontrol and Plant Growth-Promoting Rhizobacterium Isolated from Cucumber.</title>
        <authorList>
            <person name="Jeong J.-J."/>
            <person name="Sang M.K."/>
            <person name="Choi I.-G."/>
            <person name="Kim K.D."/>
        </authorList>
    </citation>
    <scope>NUCLEOTIDE SEQUENCE [LARGE SCALE GENOMIC DNA]</scope>
    <source>
        <strain evidence="2 3">ISE14</strain>
    </source>
</reference>
<dbReference type="EMBL" id="PPED02000006">
    <property type="protein sequence ID" value="PWN65016.1"/>
    <property type="molecule type" value="Genomic_DNA"/>
</dbReference>
<protein>
    <submittedName>
        <fullName evidence="2">Alpha/beta hydrolase</fullName>
    </submittedName>
</protein>
<accession>A0A316WXG6</accession>
<keyword evidence="2" id="KW-0378">Hydrolase</keyword>
<organism evidence="2 3">
    <name type="scientific">Chryseobacterium phosphatilyticum</name>
    <dbReference type="NCBI Taxonomy" id="475075"/>
    <lineage>
        <taxon>Bacteria</taxon>
        <taxon>Pseudomonadati</taxon>
        <taxon>Bacteroidota</taxon>
        <taxon>Flavobacteriia</taxon>
        <taxon>Flavobacteriales</taxon>
        <taxon>Weeksellaceae</taxon>
        <taxon>Chryseobacterium group</taxon>
        <taxon>Chryseobacterium</taxon>
    </lineage>
</organism>
<dbReference type="GO" id="GO:0004806">
    <property type="term" value="F:triacylglycerol lipase activity"/>
    <property type="evidence" value="ECO:0007669"/>
    <property type="project" value="TreeGrafter"/>
</dbReference>